<comment type="subcellular location">
    <subcellularLocation>
        <location evidence="1">Membrane</location>
        <topology evidence="1">Multi-pass membrane protein</topology>
    </subcellularLocation>
</comment>
<accession>A0A0K9NRG8</accession>
<evidence type="ECO:0000256" key="1">
    <source>
        <dbReference type="ARBA" id="ARBA00004141"/>
    </source>
</evidence>
<dbReference type="GO" id="GO:0005886">
    <property type="term" value="C:plasma membrane"/>
    <property type="evidence" value="ECO:0000318"/>
    <property type="project" value="GO_Central"/>
</dbReference>
<feature type="transmembrane region" description="Helical" evidence="7">
    <location>
        <begin position="247"/>
        <end position="269"/>
    </location>
</feature>
<dbReference type="OrthoDB" id="1881997at2759"/>
<dbReference type="Pfam" id="PF00335">
    <property type="entry name" value="Tetraspanin"/>
    <property type="match status" value="1"/>
</dbReference>
<feature type="region of interest" description="Disordered" evidence="6">
    <location>
        <begin position="277"/>
        <end position="296"/>
    </location>
</feature>
<evidence type="ECO:0000256" key="6">
    <source>
        <dbReference type="SAM" id="MobiDB-lite"/>
    </source>
</evidence>
<dbReference type="InterPro" id="IPR044991">
    <property type="entry name" value="TET_plant"/>
</dbReference>
<dbReference type="GO" id="GO:0009506">
    <property type="term" value="C:plasmodesma"/>
    <property type="evidence" value="ECO:0000318"/>
    <property type="project" value="GO_Central"/>
</dbReference>
<name>A0A0K9NRG8_ZOSMR</name>
<keyword evidence="5 7" id="KW-0472">Membrane</keyword>
<protein>
    <submittedName>
        <fullName evidence="8">Tetraspanin-3</fullName>
    </submittedName>
</protein>
<evidence type="ECO:0000256" key="5">
    <source>
        <dbReference type="ARBA" id="ARBA00023136"/>
    </source>
</evidence>
<sequence>MVRGSNAVLGVVNFITFIISIPILGAGIYLSTKANSGECLRFLQWPLIIISICIMVLSLAGLAGSCYGVTCLLRFYLLFMFVAIITIIGFIIFAFTVTDKGGGHAVLNRGYDEYRLQDYSGWLKDRIKDPGYWTKVSDCLRDAKVCKHMKMYLQNQITGEIIPEPADSFYQRKLSPIESGCCKPPTSCGFVYMNETVWNPIGDGDAAIVNIDSDCTEWSNDQRRLCFNCDSCKAGVLSKVKKSWRSASVVTIVVLVIMVIVYVVAFAAFRNNRRTRNNEPSQMGGMTKSRPSRFNF</sequence>
<reference evidence="9" key="1">
    <citation type="journal article" date="2016" name="Nature">
        <title>The genome of the seagrass Zostera marina reveals angiosperm adaptation to the sea.</title>
        <authorList>
            <person name="Olsen J.L."/>
            <person name="Rouze P."/>
            <person name="Verhelst B."/>
            <person name="Lin Y.-C."/>
            <person name="Bayer T."/>
            <person name="Collen J."/>
            <person name="Dattolo E."/>
            <person name="De Paoli E."/>
            <person name="Dittami S."/>
            <person name="Maumus F."/>
            <person name="Michel G."/>
            <person name="Kersting A."/>
            <person name="Lauritano C."/>
            <person name="Lohaus R."/>
            <person name="Toepel M."/>
            <person name="Tonon T."/>
            <person name="Vanneste K."/>
            <person name="Amirebrahimi M."/>
            <person name="Brakel J."/>
            <person name="Bostroem C."/>
            <person name="Chovatia M."/>
            <person name="Grimwood J."/>
            <person name="Jenkins J.W."/>
            <person name="Jueterbock A."/>
            <person name="Mraz A."/>
            <person name="Stam W.T."/>
            <person name="Tice H."/>
            <person name="Bornberg-Bauer E."/>
            <person name="Green P.J."/>
            <person name="Pearson G.A."/>
            <person name="Procaccini G."/>
            <person name="Duarte C.M."/>
            <person name="Schmutz J."/>
            <person name="Reusch T.B.H."/>
            <person name="Van de Peer Y."/>
        </authorList>
    </citation>
    <scope>NUCLEOTIDE SEQUENCE [LARGE SCALE GENOMIC DNA]</scope>
    <source>
        <strain evidence="9">cv. Finnish</strain>
    </source>
</reference>
<evidence type="ECO:0000256" key="2">
    <source>
        <dbReference type="ARBA" id="ARBA00006840"/>
    </source>
</evidence>
<feature type="transmembrane region" description="Helical" evidence="7">
    <location>
        <begin position="7"/>
        <end position="30"/>
    </location>
</feature>
<dbReference type="InterPro" id="IPR018499">
    <property type="entry name" value="Tetraspanin/Peripherin"/>
</dbReference>
<dbReference type="OMA" id="RANNTEC"/>
<dbReference type="PANTHER" id="PTHR32191">
    <property type="entry name" value="TETRASPANIN-8-RELATED"/>
    <property type="match status" value="1"/>
</dbReference>
<evidence type="ECO:0000256" key="3">
    <source>
        <dbReference type="ARBA" id="ARBA00022692"/>
    </source>
</evidence>
<dbReference type="AlphaFoldDB" id="A0A0K9NRG8"/>
<gene>
    <name evidence="8" type="ORF">ZOSMA_75G00180</name>
</gene>
<evidence type="ECO:0000313" key="8">
    <source>
        <dbReference type="EMBL" id="KMZ58585.1"/>
    </source>
</evidence>
<dbReference type="Proteomes" id="UP000036987">
    <property type="component" value="Unassembled WGS sequence"/>
</dbReference>
<comment type="caution">
    <text evidence="8">The sequence shown here is derived from an EMBL/GenBank/DDBJ whole genome shotgun (WGS) entry which is preliminary data.</text>
</comment>
<keyword evidence="9" id="KW-1185">Reference proteome</keyword>
<dbReference type="GO" id="GO:0009734">
    <property type="term" value="P:auxin-activated signaling pathway"/>
    <property type="evidence" value="ECO:0007669"/>
    <property type="project" value="InterPro"/>
</dbReference>
<evidence type="ECO:0000256" key="4">
    <source>
        <dbReference type="ARBA" id="ARBA00022989"/>
    </source>
</evidence>
<comment type="similarity">
    <text evidence="2">Belongs to the tetraspanin (TM4SF) family.</text>
</comment>
<dbReference type="EMBL" id="LFYR01001913">
    <property type="protein sequence ID" value="KMZ58585.1"/>
    <property type="molecule type" value="Genomic_DNA"/>
</dbReference>
<organism evidence="8 9">
    <name type="scientific">Zostera marina</name>
    <name type="common">Eelgrass</name>
    <dbReference type="NCBI Taxonomy" id="29655"/>
    <lineage>
        <taxon>Eukaryota</taxon>
        <taxon>Viridiplantae</taxon>
        <taxon>Streptophyta</taxon>
        <taxon>Embryophyta</taxon>
        <taxon>Tracheophyta</taxon>
        <taxon>Spermatophyta</taxon>
        <taxon>Magnoliopsida</taxon>
        <taxon>Liliopsida</taxon>
        <taxon>Zosteraceae</taxon>
        <taxon>Zostera</taxon>
    </lineage>
</organism>
<feature type="transmembrane region" description="Helical" evidence="7">
    <location>
        <begin position="42"/>
        <end position="63"/>
    </location>
</feature>
<evidence type="ECO:0000256" key="7">
    <source>
        <dbReference type="SAM" id="Phobius"/>
    </source>
</evidence>
<evidence type="ECO:0000313" key="9">
    <source>
        <dbReference type="Proteomes" id="UP000036987"/>
    </source>
</evidence>
<keyword evidence="4 7" id="KW-1133">Transmembrane helix</keyword>
<dbReference type="PRINTS" id="PR00259">
    <property type="entry name" value="TMFOUR"/>
</dbReference>
<keyword evidence="3 7" id="KW-0812">Transmembrane</keyword>
<proteinExistence type="inferred from homology"/>
<feature type="transmembrane region" description="Helical" evidence="7">
    <location>
        <begin position="75"/>
        <end position="97"/>
    </location>
</feature>